<accession>A0A8X8IFY1</accession>
<dbReference type="RefSeq" id="WP_092726932.1">
    <property type="nucleotide sequence ID" value="NZ_FNNO01000022.1"/>
</dbReference>
<keyword evidence="3" id="KW-0378">Hydrolase</keyword>
<evidence type="ECO:0000313" key="7">
    <source>
        <dbReference type="EMBL" id="SDX63030.1"/>
    </source>
</evidence>
<dbReference type="Pfam" id="PF14707">
    <property type="entry name" value="Sulfatase_C"/>
    <property type="match status" value="1"/>
</dbReference>
<keyword evidence="2" id="KW-0479">Metal-binding</keyword>
<evidence type="ECO:0000313" key="8">
    <source>
        <dbReference type="Proteomes" id="UP000198711"/>
    </source>
</evidence>
<dbReference type="PANTHER" id="PTHR42693:SF53">
    <property type="entry name" value="ENDO-4-O-SULFATASE"/>
    <property type="match status" value="1"/>
</dbReference>
<dbReference type="CDD" id="cd16026">
    <property type="entry name" value="GALNS_like"/>
    <property type="match status" value="1"/>
</dbReference>
<gene>
    <name evidence="7" type="ORF">SAMN05444410_12215</name>
</gene>
<dbReference type="Gene3D" id="3.30.1120.10">
    <property type="match status" value="1"/>
</dbReference>
<evidence type="ECO:0000256" key="4">
    <source>
        <dbReference type="ARBA" id="ARBA00022837"/>
    </source>
</evidence>
<dbReference type="InterPro" id="IPR000917">
    <property type="entry name" value="Sulfatase_N"/>
</dbReference>
<dbReference type="Gene3D" id="3.40.720.10">
    <property type="entry name" value="Alkaline Phosphatase, subunit A"/>
    <property type="match status" value="1"/>
</dbReference>
<dbReference type="InterPro" id="IPR024607">
    <property type="entry name" value="Sulfatase_CS"/>
</dbReference>
<keyword evidence="8" id="KW-1185">Reference proteome</keyword>
<protein>
    <submittedName>
        <fullName evidence="7">Arylsulfatase</fullName>
    </submittedName>
</protein>
<dbReference type="AlphaFoldDB" id="A0A8X8IFY1"/>
<dbReference type="InterPro" id="IPR050738">
    <property type="entry name" value="Sulfatase"/>
</dbReference>
<comment type="caution">
    <text evidence="7">The sequence shown here is derived from an EMBL/GenBank/DDBJ whole genome shotgun (WGS) entry which is preliminary data.</text>
</comment>
<evidence type="ECO:0000259" key="6">
    <source>
        <dbReference type="Pfam" id="PF00884"/>
    </source>
</evidence>
<dbReference type="InterPro" id="IPR017850">
    <property type="entry name" value="Alkaline_phosphatase_core_sf"/>
</dbReference>
<evidence type="ECO:0000256" key="2">
    <source>
        <dbReference type="ARBA" id="ARBA00022723"/>
    </source>
</evidence>
<dbReference type="Pfam" id="PF00884">
    <property type="entry name" value="Sulfatase"/>
    <property type="match status" value="1"/>
</dbReference>
<evidence type="ECO:0000256" key="5">
    <source>
        <dbReference type="SAM" id="SignalP"/>
    </source>
</evidence>
<sequence>MKRLVIFQSKNSLFFLLPLLFLCSSYHQPLPGAGKGDTPPNIIIILMDDMGYGDLECYGGFPYHTPHINQFAAQGMRFTNYYAAQAVCSASRAGLLTGCYPNRLGISGALNPWSTKALNPSEETIAELVKAKGYRTGIIGKWHLGDKEPFLPLQQGFDEFLGLPYSNDMWPVNYDGKPITDTSDWKSKYPPLPLLEGNKKIREINTLEDQSLLTTLYTERAVQFIKQNKQHPFFLYLAHAMVHVPIAASAKFRGKSGAGLFGDVMEEVDWSIGTIMKTLEEQGLTKNTLVIFTSDNGPWLTFGNHAGNSGALREGKGTAWDGGLRVPCIIRWPGKIEAGTICNNIVAAMDILPTVANICGAGKPAKKIDGVDIQSLLFRRPGANPRDEFVYYYDNNSLKAIRKGQWKLTFPCISQTYKKPSAIGNDGWPGKYAKDSVQLALYDLRTDPGETLDVQEKHKDIVAQLNALADQYRKELGDDLTKQTGTGLRPAAVVKIK</sequence>
<feature type="chain" id="PRO_5036455782" evidence="5">
    <location>
        <begin position="28"/>
        <end position="497"/>
    </location>
</feature>
<dbReference type="PANTHER" id="PTHR42693">
    <property type="entry name" value="ARYLSULFATASE FAMILY MEMBER"/>
    <property type="match status" value="1"/>
</dbReference>
<reference evidence="7 8" key="1">
    <citation type="submission" date="2016-10" db="EMBL/GenBank/DDBJ databases">
        <authorList>
            <person name="Varghese N."/>
            <person name="Submissions S."/>
        </authorList>
    </citation>
    <scope>NUCLEOTIDE SEQUENCE [LARGE SCALE GENOMIC DNA]</scope>
    <source>
        <strain evidence="7 8">DSM 25353</strain>
    </source>
</reference>
<keyword evidence="5" id="KW-0732">Signal</keyword>
<name>A0A8X8IFY1_9BACT</name>
<dbReference type="EMBL" id="FNNO01000022">
    <property type="protein sequence ID" value="SDX63030.1"/>
    <property type="molecule type" value="Genomic_DNA"/>
</dbReference>
<feature type="signal peptide" evidence="5">
    <location>
        <begin position="1"/>
        <end position="27"/>
    </location>
</feature>
<dbReference type="Proteomes" id="UP000198711">
    <property type="component" value="Unassembled WGS sequence"/>
</dbReference>
<keyword evidence="4" id="KW-0106">Calcium</keyword>
<evidence type="ECO:0000256" key="1">
    <source>
        <dbReference type="ARBA" id="ARBA00008779"/>
    </source>
</evidence>
<dbReference type="SUPFAM" id="SSF53649">
    <property type="entry name" value="Alkaline phosphatase-like"/>
    <property type="match status" value="1"/>
</dbReference>
<proteinExistence type="inferred from homology"/>
<feature type="domain" description="Sulfatase N-terminal" evidence="6">
    <location>
        <begin position="40"/>
        <end position="360"/>
    </location>
</feature>
<organism evidence="7 8">
    <name type="scientific">Hydrobacter penzbergensis</name>
    <dbReference type="NCBI Taxonomy" id="1235997"/>
    <lineage>
        <taxon>Bacteria</taxon>
        <taxon>Pseudomonadati</taxon>
        <taxon>Bacteroidota</taxon>
        <taxon>Chitinophagia</taxon>
        <taxon>Chitinophagales</taxon>
        <taxon>Chitinophagaceae</taxon>
        <taxon>Hydrobacter</taxon>
    </lineage>
</organism>
<comment type="similarity">
    <text evidence="1">Belongs to the sulfatase family.</text>
</comment>
<evidence type="ECO:0000256" key="3">
    <source>
        <dbReference type="ARBA" id="ARBA00022801"/>
    </source>
</evidence>
<dbReference type="GO" id="GO:0004065">
    <property type="term" value="F:arylsulfatase activity"/>
    <property type="evidence" value="ECO:0007669"/>
    <property type="project" value="TreeGrafter"/>
</dbReference>
<dbReference type="PROSITE" id="PS00149">
    <property type="entry name" value="SULFATASE_2"/>
    <property type="match status" value="1"/>
</dbReference>
<dbReference type="GO" id="GO:0046872">
    <property type="term" value="F:metal ion binding"/>
    <property type="evidence" value="ECO:0007669"/>
    <property type="project" value="UniProtKB-KW"/>
</dbReference>